<evidence type="ECO:0000313" key="3">
    <source>
        <dbReference type="EMBL" id="WOJ95040.1"/>
    </source>
</evidence>
<evidence type="ECO:0000313" key="4">
    <source>
        <dbReference type="Proteomes" id="UP001626537"/>
    </source>
</evidence>
<dbReference type="InterPro" id="IPR050194">
    <property type="entry name" value="Glycosyltransferase_grp1"/>
</dbReference>
<dbReference type="Gene3D" id="3.40.50.2000">
    <property type="entry name" value="Glycogen Phosphorylase B"/>
    <property type="match status" value="2"/>
</dbReference>
<dbReference type="EC" id="2.4.-.-" evidence="3"/>
<keyword evidence="4" id="KW-1185">Reference proteome</keyword>
<dbReference type="EMBL" id="CP136864">
    <property type="protein sequence ID" value="WOJ95040.1"/>
    <property type="molecule type" value="Genomic_DNA"/>
</dbReference>
<evidence type="ECO:0000259" key="1">
    <source>
        <dbReference type="Pfam" id="PF00534"/>
    </source>
</evidence>
<keyword evidence="3" id="KW-0808">Transferase</keyword>
<accession>A0ABZ0I9B9</accession>
<dbReference type="Proteomes" id="UP001626537">
    <property type="component" value="Chromosome"/>
</dbReference>
<keyword evidence="3" id="KW-0328">Glycosyltransferase</keyword>
<dbReference type="InterPro" id="IPR001296">
    <property type="entry name" value="Glyco_trans_1"/>
</dbReference>
<dbReference type="InterPro" id="IPR028098">
    <property type="entry name" value="Glyco_trans_4-like_N"/>
</dbReference>
<dbReference type="PANTHER" id="PTHR45947">
    <property type="entry name" value="SULFOQUINOVOSYL TRANSFERASE SQD2"/>
    <property type="match status" value="1"/>
</dbReference>
<sequence length="389" mass="43971">MKTPLNVLQFICPTGFYGAERWILALAGHLDPQKVRSSLAVTSETASKDLQLVREFKERELGDIVELSMSHRFDPQVINRLAEFITSQKIDIIHTHGYKSDVIGVLAARRAGILCISTPHGFENARDLKLRLFIKLGCMAMKRADAVVPLSEALLEDCRHLQVPDERLFFIRNGVDLSEVENERQKPRQLSGKKRIGFIGQLISRKNVDDILMIFDQLRREREDIELVIVGDGDERERLETLSSQLSSVDDVHFLGFRDDRLALLHSFDIFTMTSTLEGIPRCLMEAAAMGIPIAAYDIPGVDQLVSHNETGLLAPLGDRETLLSHWRRLLNDGALAQQLSATARENVNAHYAASRMAEQYTDLFQRLYDQQGTTKLPSQHKENTTDVR</sequence>
<evidence type="ECO:0000259" key="2">
    <source>
        <dbReference type="Pfam" id="PF13439"/>
    </source>
</evidence>
<reference evidence="3 4" key="1">
    <citation type="submission" date="2023-10" db="EMBL/GenBank/DDBJ databases">
        <title>Two novel species belonging to the OM43/NOR5 clade.</title>
        <authorList>
            <person name="Park M."/>
        </authorList>
    </citation>
    <scope>NUCLEOTIDE SEQUENCE [LARGE SCALE GENOMIC DNA]</scope>
    <source>
        <strain evidence="3 4">IMCC43200</strain>
    </source>
</reference>
<dbReference type="PANTHER" id="PTHR45947:SF3">
    <property type="entry name" value="SULFOQUINOVOSYL TRANSFERASE SQD2"/>
    <property type="match status" value="1"/>
</dbReference>
<dbReference type="SUPFAM" id="SSF53756">
    <property type="entry name" value="UDP-Glycosyltransferase/glycogen phosphorylase"/>
    <property type="match status" value="1"/>
</dbReference>
<organism evidence="3 4">
    <name type="scientific">Congregibacter variabilis</name>
    <dbReference type="NCBI Taxonomy" id="3081200"/>
    <lineage>
        <taxon>Bacteria</taxon>
        <taxon>Pseudomonadati</taxon>
        <taxon>Pseudomonadota</taxon>
        <taxon>Gammaproteobacteria</taxon>
        <taxon>Cellvibrionales</taxon>
        <taxon>Halieaceae</taxon>
        <taxon>Congregibacter</taxon>
    </lineage>
</organism>
<dbReference type="Pfam" id="PF13439">
    <property type="entry name" value="Glyco_transf_4"/>
    <property type="match status" value="1"/>
</dbReference>
<feature type="domain" description="Glycosyl transferase family 1" evidence="1">
    <location>
        <begin position="181"/>
        <end position="346"/>
    </location>
</feature>
<proteinExistence type="predicted"/>
<dbReference type="RefSeq" id="WP_407349673.1">
    <property type="nucleotide sequence ID" value="NZ_CP136864.1"/>
</dbReference>
<name>A0ABZ0I9B9_9GAMM</name>
<dbReference type="Pfam" id="PF00534">
    <property type="entry name" value="Glycos_transf_1"/>
    <property type="match status" value="1"/>
</dbReference>
<feature type="domain" description="Glycosyltransferase subfamily 4-like N-terminal" evidence="2">
    <location>
        <begin position="18"/>
        <end position="178"/>
    </location>
</feature>
<dbReference type="CDD" id="cd03801">
    <property type="entry name" value="GT4_PimA-like"/>
    <property type="match status" value="1"/>
</dbReference>
<protein>
    <submittedName>
        <fullName evidence="3">Glycosyltransferase family 4 protein</fullName>
        <ecNumber evidence="3">2.4.-.-</ecNumber>
    </submittedName>
</protein>
<gene>
    <name evidence="3" type="ORF">R0135_07680</name>
</gene>
<dbReference type="GO" id="GO:0016757">
    <property type="term" value="F:glycosyltransferase activity"/>
    <property type="evidence" value="ECO:0007669"/>
    <property type="project" value="UniProtKB-KW"/>
</dbReference>